<dbReference type="SUPFAM" id="SSF53474">
    <property type="entry name" value="alpha/beta-Hydrolases"/>
    <property type="match status" value="1"/>
</dbReference>
<reference evidence="6 7" key="1">
    <citation type="submission" date="2017-12" db="EMBL/GenBank/DDBJ databases">
        <title>The genome sequence of Caulobacter sp. 410.</title>
        <authorList>
            <person name="Gao J."/>
            <person name="Mao X."/>
            <person name="Sun J."/>
        </authorList>
    </citation>
    <scope>NUCLEOTIDE SEQUENCE [LARGE SCALE GENOMIC DNA]</scope>
    <source>
        <strain evidence="6 7">410</strain>
    </source>
</reference>
<feature type="region of interest" description="Disordered" evidence="4">
    <location>
        <begin position="474"/>
        <end position="493"/>
    </location>
</feature>
<dbReference type="EC" id="3.1.1.-" evidence="3"/>
<feature type="chain" id="PRO_5014490869" description="Carboxylic ester hydrolase" evidence="3">
    <location>
        <begin position="22"/>
        <end position="493"/>
    </location>
</feature>
<gene>
    <name evidence="6" type="ORF">SGCZBJ_07955</name>
</gene>
<keyword evidence="3" id="KW-0732">Signal</keyword>
<dbReference type="GO" id="GO:0016787">
    <property type="term" value="F:hydrolase activity"/>
    <property type="evidence" value="ECO:0007669"/>
    <property type="project" value="UniProtKB-KW"/>
</dbReference>
<keyword evidence="2 3" id="KW-0378">Hydrolase</keyword>
<keyword evidence="7" id="KW-1185">Reference proteome</keyword>
<dbReference type="PANTHER" id="PTHR11559">
    <property type="entry name" value="CARBOXYLESTERASE"/>
    <property type="match status" value="1"/>
</dbReference>
<organism evidence="6 7">
    <name type="scientific">Caulobacter zeae</name>
    <dbReference type="NCBI Taxonomy" id="2055137"/>
    <lineage>
        <taxon>Bacteria</taxon>
        <taxon>Pseudomonadati</taxon>
        <taxon>Pseudomonadota</taxon>
        <taxon>Alphaproteobacteria</taxon>
        <taxon>Caulobacterales</taxon>
        <taxon>Caulobacteraceae</taxon>
        <taxon>Caulobacter</taxon>
    </lineage>
</organism>
<evidence type="ECO:0000256" key="3">
    <source>
        <dbReference type="RuleBase" id="RU361235"/>
    </source>
</evidence>
<evidence type="ECO:0000256" key="2">
    <source>
        <dbReference type="ARBA" id="ARBA00022801"/>
    </source>
</evidence>
<sequence>MGLARLLIVAVLTALAGAAVADPVRVSTTAGTLVGERRADGSQAFLGVPFARPPVGESRWKPPQAVAAWSGERPAQASGPACRQTSRGWNAADAARSSEDCLYLDVRAPRHAPDARLPVMVWIHGGANQAGSGAGTVESSLVDQGVVQVSVQYRLGVFGFLSHPALTQEQGGASGNYALMDIIAALQWVRDNIAAFGGDPGNITLFGHSAGGQDVGLVMLSPDGRGLAARGILQSGMPGFGFPPRSLKQNEAIGEDLARRVGARSLGDLRRTSGEALLKAAETLTAPIDDQGFIWTQAVVDGAVLPKAPEALLADPGVKPMIVGSSAREMALFGGEPQRARAWVAESFKERAPQVLAAYGLDREPPPAIDPVRGDAVLRLATDRMFRCPAETTARLRRRAGGKVWRYELEVPAPGQASVGHGSELSFVFDRPGKGRPPLQAYWAAFARTGEPNAPGLPHWPAESGAGERLAFTATGPRAEQGEEPDCRFHTRP</sequence>
<evidence type="ECO:0000256" key="1">
    <source>
        <dbReference type="ARBA" id="ARBA00005964"/>
    </source>
</evidence>
<dbReference type="Proteomes" id="UP000234479">
    <property type="component" value="Unassembled WGS sequence"/>
</dbReference>
<evidence type="ECO:0000259" key="5">
    <source>
        <dbReference type="Pfam" id="PF00135"/>
    </source>
</evidence>
<accession>A0A2N5DMP3</accession>
<evidence type="ECO:0000313" key="6">
    <source>
        <dbReference type="EMBL" id="PLR27321.1"/>
    </source>
</evidence>
<protein>
    <recommendedName>
        <fullName evidence="3">Carboxylic ester hydrolase</fullName>
        <ecNumber evidence="3">3.1.1.-</ecNumber>
    </recommendedName>
</protein>
<dbReference type="OrthoDB" id="9775851at2"/>
<feature type="domain" description="Carboxylesterase type B" evidence="5">
    <location>
        <begin position="25"/>
        <end position="464"/>
    </location>
</feature>
<dbReference type="EMBL" id="PJRS01000016">
    <property type="protein sequence ID" value="PLR27321.1"/>
    <property type="molecule type" value="Genomic_DNA"/>
</dbReference>
<dbReference type="InterPro" id="IPR050309">
    <property type="entry name" value="Type-B_Carboxylest/Lipase"/>
</dbReference>
<dbReference type="InterPro" id="IPR029058">
    <property type="entry name" value="AB_hydrolase_fold"/>
</dbReference>
<dbReference type="RefSeq" id="WP_101717486.1">
    <property type="nucleotide sequence ID" value="NZ_PJRS01000016.1"/>
</dbReference>
<dbReference type="Pfam" id="PF00135">
    <property type="entry name" value="COesterase"/>
    <property type="match status" value="1"/>
</dbReference>
<feature type="signal peptide" evidence="3">
    <location>
        <begin position="1"/>
        <end position="21"/>
    </location>
</feature>
<dbReference type="InterPro" id="IPR019826">
    <property type="entry name" value="Carboxylesterase_B_AS"/>
</dbReference>
<comment type="similarity">
    <text evidence="1 3">Belongs to the type-B carboxylesterase/lipase family.</text>
</comment>
<evidence type="ECO:0000313" key="7">
    <source>
        <dbReference type="Proteomes" id="UP000234479"/>
    </source>
</evidence>
<dbReference type="PROSITE" id="PS00122">
    <property type="entry name" value="CARBOXYLESTERASE_B_1"/>
    <property type="match status" value="1"/>
</dbReference>
<dbReference type="Gene3D" id="3.40.50.1820">
    <property type="entry name" value="alpha/beta hydrolase"/>
    <property type="match status" value="1"/>
</dbReference>
<dbReference type="InterPro" id="IPR002018">
    <property type="entry name" value="CarbesteraseB"/>
</dbReference>
<proteinExistence type="inferred from homology"/>
<comment type="caution">
    <text evidence="6">The sequence shown here is derived from an EMBL/GenBank/DDBJ whole genome shotgun (WGS) entry which is preliminary data.</text>
</comment>
<name>A0A2N5DMP3_9CAUL</name>
<evidence type="ECO:0000256" key="4">
    <source>
        <dbReference type="SAM" id="MobiDB-lite"/>
    </source>
</evidence>
<dbReference type="AlphaFoldDB" id="A0A2N5DMP3"/>